<feature type="region of interest" description="Disordered" evidence="1">
    <location>
        <begin position="72"/>
        <end position="96"/>
    </location>
</feature>
<dbReference type="PATRIC" id="fig|1263867.3.peg.907"/>
<evidence type="ECO:0000256" key="2">
    <source>
        <dbReference type="SAM" id="SignalP"/>
    </source>
</evidence>
<feature type="signal peptide" evidence="2">
    <location>
        <begin position="1"/>
        <end position="29"/>
    </location>
</feature>
<dbReference type="RefSeq" id="WP_008654118.1">
    <property type="nucleotide sequence ID" value="NZ_ANMO01000045.1"/>
</dbReference>
<name>M2B8B7_9BACT</name>
<keyword evidence="2" id="KW-0732">Signal</keyword>
<dbReference type="Proteomes" id="UP000011529">
    <property type="component" value="Unassembled WGS sequence"/>
</dbReference>
<dbReference type="EMBL" id="ANMO01000045">
    <property type="protein sequence ID" value="EMB18414.1"/>
    <property type="molecule type" value="Genomic_DNA"/>
</dbReference>
<accession>M2B8B7</accession>
<feature type="region of interest" description="Disordered" evidence="1">
    <location>
        <begin position="552"/>
        <end position="578"/>
    </location>
</feature>
<protein>
    <submittedName>
        <fullName evidence="3">Putative secreted protein</fullName>
    </submittedName>
</protein>
<evidence type="ECO:0000313" key="4">
    <source>
        <dbReference type="Proteomes" id="UP000011529"/>
    </source>
</evidence>
<evidence type="ECO:0000313" key="3">
    <source>
        <dbReference type="EMBL" id="EMB18414.1"/>
    </source>
</evidence>
<feature type="compositionally biased region" description="Basic and acidic residues" evidence="1">
    <location>
        <begin position="77"/>
        <end position="87"/>
    </location>
</feature>
<proteinExistence type="predicted"/>
<organism evidence="3 4">
    <name type="scientific">Rhodopirellula europaea 6C</name>
    <dbReference type="NCBI Taxonomy" id="1263867"/>
    <lineage>
        <taxon>Bacteria</taxon>
        <taxon>Pseudomonadati</taxon>
        <taxon>Planctomycetota</taxon>
        <taxon>Planctomycetia</taxon>
        <taxon>Pirellulales</taxon>
        <taxon>Pirellulaceae</taxon>
        <taxon>Rhodopirellula</taxon>
    </lineage>
</organism>
<reference evidence="3" key="1">
    <citation type="submission" date="2012-11" db="EMBL/GenBank/DDBJ databases">
        <title>Permanent draft genomes of Rhodopirellula europaea strain SH398 and 6C.</title>
        <authorList>
            <person name="Richter M."/>
            <person name="Richter-Heitmann T."/>
            <person name="Frank C."/>
            <person name="Harder J."/>
            <person name="Glockner F.O."/>
        </authorList>
    </citation>
    <scope>NUCLEOTIDE SEQUENCE</scope>
    <source>
        <strain evidence="3">6C</strain>
    </source>
</reference>
<feature type="chain" id="PRO_5004020859" evidence="2">
    <location>
        <begin position="30"/>
        <end position="578"/>
    </location>
</feature>
<comment type="caution">
    <text evidence="3">The sequence shown here is derived from an EMBL/GenBank/DDBJ whole genome shotgun (WGS) entry which is preliminary data.</text>
</comment>
<dbReference type="AlphaFoldDB" id="M2B8B7"/>
<reference evidence="3" key="2">
    <citation type="journal article" date="2013" name="Mar. Genomics">
        <title>Expression of sulfatases in Rhodopirellula baltica and the diversity of sulfatases in the genus Rhodopirellula.</title>
        <authorList>
            <person name="Wegner C.E."/>
            <person name="Richter-Heitmann T."/>
            <person name="Klindworth A."/>
            <person name="Klockow C."/>
            <person name="Richter M."/>
            <person name="Achstetter T."/>
            <person name="Glockner F.O."/>
            <person name="Harder J."/>
        </authorList>
    </citation>
    <scope>NUCLEOTIDE SEQUENCE [LARGE SCALE GENOMIC DNA]</scope>
    <source>
        <strain evidence="3">6C</strain>
    </source>
</reference>
<keyword evidence="4" id="KW-1185">Reference proteome</keyword>
<sequence length="578" mass="60572">MKTLSPIRHCSSTAKRLALSVAIAGSVFAAGLAPSLAHAKRVDTALTGGISILVHRFDEEAAPIDPTPVVVEEAKDETEKKTDESAKPTEAAATDQAQQKIVAIPGTHDSIPTVTVDLSPEAAPAEADLPATDDAETNAELQLAAADTDVAPAQTTSVRRTSSDFNEMLAAVAASTAAKIGIPLEQFLEPFAMIRTKAKLPPVAGELDPSVGAAVADDEALAQAVALNRWWLDESKPEVDSDENVLQSQVVEKVSKPTPTPHKFTIDVREELAALAAEEPFDVTQPSVILPFIAKHDFLAPAIDSPPAIETSAESATEPEVVEEDIDRLAGSSPVIVTLEEAYLPYDLNEGDVHQAQVVKSSPDCLLDEAVWQISKLADQAECFTPRELGGLLADVSRRRASIEADVLDVVAHDLASIVATPVPMMLVDGEPVPKPVADAEPDAVHSIDTMVVDGEVIPAPIPDAVPDELPNSAIIEIMLVDGDLVPAPTPDTAPDAPESAPAIPTMLVDGDAIPAPTPDGIPNGLVSLDTATGIESIVAVDVVPESAYPKMNPGLDPAAMDAETQLATRPEDKSVQR</sequence>
<evidence type="ECO:0000256" key="1">
    <source>
        <dbReference type="SAM" id="MobiDB-lite"/>
    </source>
</evidence>
<gene>
    <name evidence="3" type="ORF">RE6C_00850</name>
</gene>